<accession>A0A8H5LH00</accession>
<sequence>MLRCPNLVEAYIRNQYVAVDMRDREWVKKWFTRPAVFPHLRIFLWDGHRERHWIDLFFEHLSTPVLETLILMESRDAQMSHYPTDELSFMTRLPPTLKTLKIVEVGTISLDELNFLFGHNSPIENFSTSQCLLPALTTIFEALLPPSGTSELTRMPQLKSLSIDGCAFEDSESDWELGPDELEPLVTALQHRLTKGSTFRLELSGFGVDWTPDTQDRLQGLVENGVQLEIIEDMEPVHWLKTI</sequence>
<reference evidence="1 2" key="1">
    <citation type="journal article" date="2020" name="ISME J.">
        <title>Uncovering the hidden diversity of litter-decomposition mechanisms in mushroom-forming fungi.</title>
        <authorList>
            <person name="Floudas D."/>
            <person name="Bentzer J."/>
            <person name="Ahren D."/>
            <person name="Johansson T."/>
            <person name="Persson P."/>
            <person name="Tunlid A."/>
        </authorList>
    </citation>
    <scope>NUCLEOTIDE SEQUENCE [LARGE SCALE GENOMIC DNA]</scope>
    <source>
        <strain evidence="1 2">CBS 146.42</strain>
    </source>
</reference>
<dbReference type="Proteomes" id="UP000559027">
    <property type="component" value="Unassembled WGS sequence"/>
</dbReference>
<dbReference type="AlphaFoldDB" id="A0A8H5LH00"/>
<evidence type="ECO:0000313" key="1">
    <source>
        <dbReference type="EMBL" id="KAF5357081.1"/>
    </source>
</evidence>
<proteinExistence type="predicted"/>
<dbReference type="EMBL" id="JAACJO010000006">
    <property type="protein sequence ID" value="KAF5357081.1"/>
    <property type="molecule type" value="Genomic_DNA"/>
</dbReference>
<organism evidence="1 2">
    <name type="scientific">Leucocoprinus leucothites</name>
    <dbReference type="NCBI Taxonomy" id="201217"/>
    <lineage>
        <taxon>Eukaryota</taxon>
        <taxon>Fungi</taxon>
        <taxon>Dikarya</taxon>
        <taxon>Basidiomycota</taxon>
        <taxon>Agaricomycotina</taxon>
        <taxon>Agaricomycetes</taxon>
        <taxon>Agaricomycetidae</taxon>
        <taxon>Agaricales</taxon>
        <taxon>Agaricineae</taxon>
        <taxon>Agaricaceae</taxon>
        <taxon>Leucocoprinus</taxon>
    </lineage>
</organism>
<name>A0A8H5LH00_9AGAR</name>
<evidence type="ECO:0000313" key="2">
    <source>
        <dbReference type="Proteomes" id="UP000559027"/>
    </source>
</evidence>
<protein>
    <submittedName>
        <fullName evidence="1">Uncharacterized protein</fullName>
    </submittedName>
</protein>
<comment type="caution">
    <text evidence="1">The sequence shown here is derived from an EMBL/GenBank/DDBJ whole genome shotgun (WGS) entry which is preliminary data.</text>
</comment>
<keyword evidence="2" id="KW-1185">Reference proteome</keyword>
<gene>
    <name evidence="1" type="ORF">D9756_006541</name>
</gene>
<dbReference type="OrthoDB" id="2824402at2759"/>